<dbReference type="EMBL" id="FTPK01000001">
    <property type="protein sequence ID" value="SIT65867.1"/>
    <property type="molecule type" value="Genomic_DNA"/>
</dbReference>
<accession>A0A1R3VMV5</accession>
<evidence type="ECO:0000256" key="3">
    <source>
        <dbReference type="ARBA" id="ARBA00012687"/>
    </source>
</evidence>
<dbReference type="GO" id="GO:0005543">
    <property type="term" value="F:phospholipid binding"/>
    <property type="evidence" value="ECO:0007669"/>
    <property type="project" value="TreeGrafter"/>
</dbReference>
<dbReference type="NCBIfam" id="TIGR00215">
    <property type="entry name" value="lpxB"/>
    <property type="match status" value="1"/>
</dbReference>
<organism evidence="12 13">
    <name type="scientific">Ectothiorhodosinus mongolicus</name>
    <dbReference type="NCBI Taxonomy" id="233100"/>
    <lineage>
        <taxon>Bacteria</taxon>
        <taxon>Pseudomonadati</taxon>
        <taxon>Pseudomonadota</taxon>
        <taxon>Gammaproteobacteria</taxon>
        <taxon>Chromatiales</taxon>
        <taxon>Ectothiorhodospiraceae</taxon>
        <taxon>Ectothiorhodosinus</taxon>
    </lineage>
</organism>
<keyword evidence="5" id="KW-0444">Lipid biosynthesis</keyword>
<comment type="function">
    <text evidence="1">Condensation of UDP-2,3-diacylglucosamine and 2,3-diacylglucosamine-1-phosphate to form lipid A disaccharide, a precursor of lipid A, a phosphorylated glycolipid that anchors the lipopolysaccharide to the outer membrane of the cell.</text>
</comment>
<keyword evidence="8" id="KW-0808">Transferase</keyword>
<evidence type="ECO:0000256" key="9">
    <source>
        <dbReference type="ARBA" id="ARBA00023098"/>
    </source>
</evidence>
<dbReference type="SUPFAM" id="SSF53756">
    <property type="entry name" value="UDP-Glycosyltransferase/glycogen phosphorylase"/>
    <property type="match status" value="1"/>
</dbReference>
<proteinExistence type="inferred from homology"/>
<evidence type="ECO:0000256" key="1">
    <source>
        <dbReference type="ARBA" id="ARBA00002056"/>
    </source>
</evidence>
<evidence type="ECO:0000256" key="7">
    <source>
        <dbReference type="ARBA" id="ARBA00022676"/>
    </source>
</evidence>
<dbReference type="GO" id="GO:0008915">
    <property type="term" value="F:lipid-A-disaccharide synthase activity"/>
    <property type="evidence" value="ECO:0007669"/>
    <property type="project" value="UniProtKB-UniRule"/>
</dbReference>
<comment type="similarity">
    <text evidence="2">Belongs to the LpxB family.</text>
</comment>
<dbReference type="GO" id="GO:0009245">
    <property type="term" value="P:lipid A biosynthetic process"/>
    <property type="evidence" value="ECO:0007669"/>
    <property type="project" value="UniProtKB-UniRule"/>
</dbReference>
<comment type="catalytic activity">
    <reaction evidence="10">
        <text>a lipid X + a UDP-2-N,3-O-bis[(3R)-3-hydroxyacyl]-alpha-D-glucosamine = a lipid A disaccharide + UDP + H(+)</text>
        <dbReference type="Rhea" id="RHEA:67828"/>
        <dbReference type="ChEBI" id="CHEBI:15378"/>
        <dbReference type="ChEBI" id="CHEBI:58223"/>
        <dbReference type="ChEBI" id="CHEBI:137748"/>
        <dbReference type="ChEBI" id="CHEBI:176338"/>
        <dbReference type="ChEBI" id="CHEBI:176343"/>
        <dbReference type="EC" id="2.4.1.182"/>
    </reaction>
</comment>
<dbReference type="PANTHER" id="PTHR30372">
    <property type="entry name" value="LIPID-A-DISACCHARIDE SYNTHASE"/>
    <property type="match status" value="1"/>
</dbReference>
<evidence type="ECO:0000313" key="12">
    <source>
        <dbReference type="EMBL" id="SIT65867.1"/>
    </source>
</evidence>
<evidence type="ECO:0000313" key="13">
    <source>
        <dbReference type="Proteomes" id="UP000223759"/>
    </source>
</evidence>
<keyword evidence="13" id="KW-1185">Reference proteome</keyword>
<evidence type="ECO:0000256" key="8">
    <source>
        <dbReference type="ARBA" id="ARBA00022679"/>
    </source>
</evidence>
<keyword evidence="9" id="KW-0443">Lipid metabolism</keyword>
<dbReference type="AlphaFoldDB" id="A0A1R3VMV5"/>
<keyword evidence="6" id="KW-0441">Lipid A biosynthesis</keyword>
<name>A0A1R3VMV5_9GAMM</name>
<dbReference type="InterPro" id="IPR003835">
    <property type="entry name" value="Glyco_trans_19"/>
</dbReference>
<dbReference type="Pfam" id="PF02684">
    <property type="entry name" value="LpxB"/>
    <property type="match status" value="1"/>
</dbReference>
<evidence type="ECO:0000256" key="10">
    <source>
        <dbReference type="ARBA" id="ARBA00048975"/>
    </source>
</evidence>
<dbReference type="STRING" id="233100.SAMN05216526_0322"/>
<protein>
    <recommendedName>
        <fullName evidence="4 11">Lipid-A-disaccharide synthase</fullName>
        <ecNumber evidence="3 11">2.4.1.182</ecNumber>
    </recommendedName>
</protein>
<evidence type="ECO:0000256" key="5">
    <source>
        <dbReference type="ARBA" id="ARBA00022516"/>
    </source>
</evidence>
<keyword evidence="7" id="KW-0328">Glycosyltransferase</keyword>
<gene>
    <name evidence="12" type="ORF">SAMN05216526_0322</name>
</gene>
<dbReference type="GO" id="GO:0016020">
    <property type="term" value="C:membrane"/>
    <property type="evidence" value="ECO:0007669"/>
    <property type="project" value="GOC"/>
</dbReference>
<reference evidence="12 13" key="1">
    <citation type="submission" date="2017-01" db="EMBL/GenBank/DDBJ databases">
        <authorList>
            <person name="Mah S.A."/>
            <person name="Swanson W.J."/>
            <person name="Moy G.W."/>
            <person name="Vacquier V.D."/>
        </authorList>
    </citation>
    <scope>NUCLEOTIDE SEQUENCE [LARGE SCALE GENOMIC DNA]</scope>
    <source>
        <strain evidence="12 13">M9</strain>
    </source>
</reference>
<evidence type="ECO:0000256" key="11">
    <source>
        <dbReference type="NCBIfam" id="TIGR00215"/>
    </source>
</evidence>
<evidence type="ECO:0000256" key="6">
    <source>
        <dbReference type="ARBA" id="ARBA00022556"/>
    </source>
</evidence>
<dbReference type="PANTHER" id="PTHR30372:SF4">
    <property type="entry name" value="LIPID-A-DISACCHARIDE SYNTHASE, MITOCHONDRIAL-RELATED"/>
    <property type="match status" value="1"/>
</dbReference>
<dbReference type="Proteomes" id="UP000223759">
    <property type="component" value="Unassembled WGS sequence"/>
</dbReference>
<dbReference type="EC" id="2.4.1.182" evidence="3 11"/>
<evidence type="ECO:0000256" key="2">
    <source>
        <dbReference type="ARBA" id="ARBA00007868"/>
    </source>
</evidence>
<sequence length="401" mass="43602">MSSAPACAEMPQDTGHIMVVAGESSGDLHAANMVRALKALRPGLRFSGMGCEAMAEAGVARQVDASRLGVVGLWEVLAQYRQIKKALNTLKQALRRDPPDLLVLVDYVEFNLRLAKAAKALGIRVLFYVSPQIWAWRSGRARKIGAVIDAMAVLFPFEVDIYRQHGIPVRYVGNPLVDVVRVDGDHQSCCQSLGLDPERPILGLLPGSRSSEQKNHLPIMLETAALLRQALPELQVAVALPAKRQLSASLQEQLARQPDIRLCSGQTYALMAVSRALIVASGTATLEAALMKTPMAIIYRISPLSYAILKRLIRIPHIGLANIVAGKPVAPEYIQAAATAEALSAWAQRILSDDRYHQHMVEDLDIVRERLGASGGSERVACMALELLDHGRLLEEEAAPS</sequence>
<evidence type="ECO:0000256" key="4">
    <source>
        <dbReference type="ARBA" id="ARBA00020902"/>
    </source>
</evidence>